<accession>A0A9W6U1P4</accession>
<sequence>MVAEAEGYRLRESQRLGHGDSTSDAAKSPLLRRHFRTKLLSLATSDSQLQYAEWLEYALVDTEIAQLMVWETTRRRSGGMLRMKTRSVSFWSMAPIQPTLCRASSDSLLQQQPTVKRVSRDNDSQIEESPEQTPSRAQNENANNFGVASAPFLKGPGSTSVNGLAGRRQVTLLSKKMNRKFKACWPPAAAESLIRNPFEEPSKRNAGAPYVFWCQCTII</sequence>
<name>A0A9W6U1P4_9STRA</name>
<reference evidence="2" key="1">
    <citation type="submission" date="2023-04" db="EMBL/GenBank/DDBJ databases">
        <title>Phytophthora fragariaefolia NBRC 109709.</title>
        <authorList>
            <person name="Ichikawa N."/>
            <person name="Sato H."/>
            <person name="Tonouchi N."/>
        </authorList>
    </citation>
    <scope>NUCLEOTIDE SEQUENCE</scope>
    <source>
        <strain evidence="2">NBRC 109709</strain>
    </source>
</reference>
<gene>
    <name evidence="2" type="ORF">Pfra01_000370900</name>
</gene>
<feature type="compositionally biased region" description="Polar residues" evidence="1">
    <location>
        <begin position="131"/>
        <end position="146"/>
    </location>
</feature>
<feature type="compositionally biased region" description="Polar residues" evidence="1">
    <location>
        <begin position="103"/>
        <end position="114"/>
    </location>
</feature>
<organism evidence="2 3">
    <name type="scientific">Phytophthora fragariaefolia</name>
    <dbReference type="NCBI Taxonomy" id="1490495"/>
    <lineage>
        <taxon>Eukaryota</taxon>
        <taxon>Sar</taxon>
        <taxon>Stramenopiles</taxon>
        <taxon>Oomycota</taxon>
        <taxon>Peronosporomycetes</taxon>
        <taxon>Peronosporales</taxon>
        <taxon>Peronosporaceae</taxon>
        <taxon>Phytophthora</taxon>
    </lineage>
</organism>
<comment type="caution">
    <text evidence="2">The sequence shown here is derived from an EMBL/GenBank/DDBJ whole genome shotgun (WGS) entry which is preliminary data.</text>
</comment>
<evidence type="ECO:0000313" key="2">
    <source>
        <dbReference type="EMBL" id="GMF23454.1"/>
    </source>
</evidence>
<dbReference type="AlphaFoldDB" id="A0A9W6U1P4"/>
<keyword evidence="3" id="KW-1185">Reference proteome</keyword>
<proteinExistence type="predicted"/>
<protein>
    <submittedName>
        <fullName evidence="2">Unnamed protein product</fullName>
    </submittedName>
</protein>
<dbReference type="EMBL" id="BSXT01000289">
    <property type="protein sequence ID" value="GMF23454.1"/>
    <property type="molecule type" value="Genomic_DNA"/>
</dbReference>
<evidence type="ECO:0000313" key="3">
    <source>
        <dbReference type="Proteomes" id="UP001165121"/>
    </source>
</evidence>
<dbReference type="OrthoDB" id="191686at2759"/>
<dbReference type="Proteomes" id="UP001165121">
    <property type="component" value="Unassembled WGS sequence"/>
</dbReference>
<evidence type="ECO:0000256" key="1">
    <source>
        <dbReference type="SAM" id="MobiDB-lite"/>
    </source>
</evidence>
<feature type="region of interest" description="Disordered" evidence="1">
    <location>
        <begin position="103"/>
        <end position="149"/>
    </location>
</feature>